<proteinExistence type="predicted"/>
<organism evidence="1 2">
    <name type="scientific">Cyphomyrmex costatus</name>
    <dbReference type="NCBI Taxonomy" id="456900"/>
    <lineage>
        <taxon>Eukaryota</taxon>
        <taxon>Metazoa</taxon>
        <taxon>Ecdysozoa</taxon>
        <taxon>Arthropoda</taxon>
        <taxon>Hexapoda</taxon>
        <taxon>Insecta</taxon>
        <taxon>Pterygota</taxon>
        <taxon>Neoptera</taxon>
        <taxon>Endopterygota</taxon>
        <taxon>Hymenoptera</taxon>
        <taxon>Apocrita</taxon>
        <taxon>Aculeata</taxon>
        <taxon>Formicoidea</taxon>
        <taxon>Formicidae</taxon>
        <taxon>Myrmicinae</taxon>
        <taxon>Cyphomyrmex</taxon>
    </lineage>
</organism>
<accession>A0A151IGL2</accession>
<sequence>MSFRNMFKSMIDQNATLPKVQKMQYLISALKGEAREVINFLEASEENYIEAWEMLLMRYDDPVLIIQKHIRALFELPAMVMESHSALQLLEIISLLKKSD</sequence>
<gene>
    <name evidence="1" type="ORF">ALC62_08691</name>
</gene>
<evidence type="ECO:0000313" key="1">
    <source>
        <dbReference type="EMBL" id="KYN00533.1"/>
    </source>
</evidence>
<dbReference type="Proteomes" id="UP000078542">
    <property type="component" value="Unassembled WGS sequence"/>
</dbReference>
<dbReference type="InterPro" id="IPR005312">
    <property type="entry name" value="DUF1759"/>
</dbReference>
<reference evidence="1 2" key="1">
    <citation type="submission" date="2016-03" db="EMBL/GenBank/DDBJ databases">
        <title>Cyphomyrmex costatus WGS genome.</title>
        <authorList>
            <person name="Nygaard S."/>
            <person name="Hu H."/>
            <person name="Boomsma J."/>
            <person name="Zhang G."/>
        </authorList>
    </citation>
    <scope>NUCLEOTIDE SEQUENCE [LARGE SCALE GENOMIC DNA]</scope>
    <source>
        <strain evidence="1">MS0001</strain>
        <tissue evidence="1">Whole body</tissue>
    </source>
</reference>
<protein>
    <submittedName>
        <fullName evidence="1">Uncharacterized protein</fullName>
    </submittedName>
</protein>
<keyword evidence="2" id="KW-1185">Reference proteome</keyword>
<dbReference type="EMBL" id="KQ977705">
    <property type="protein sequence ID" value="KYN00533.1"/>
    <property type="molecule type" value="Genomic_DNA"/>
</dbReference>
<dbReference type="AlphaFoldDB" id="A0A151IGL2"/>
<evidence type="ECO:0000313" key="2">
    <source>
        <dbReference type="Proteomes" id="UP000078542"/>
    </source>
</evidence>
<name>A0A151IGL2_9HYME</name>
<dbReference type="Pfam" id="PF03564">
    <property type="entry name" value="DUF1759"/>
    <property type="match status" value="1"/>
</dbReference>